<evidence type="ECO:0000313" key="11">
    <source>
        <dbReference type="EMBL" id="ABW19609.1"/>
    </source>
</evidence>
<dbReference type="InterPro" id="IPR046342">
    <property type="entry name" value="CBS_dom_sf"/>
</dbReference>
<dbReference type="InterPro" id="IPR006667">
    <property type="entry name" value="SLC41_membr_dom"/>
</dbReference>
<dbReference type="OrthoDB" id="9790355at2"/>
<keyword evidence="9" id="KW-0479">Metal-binding</keyword>
<comment type="function">
    <text evidence="9">Acts as a magnesium transporter.</text>
</comment>
<keyword evidence="3 9" id="KW-0813">Transport</keyword>
<dbReference type="PROSITE" id="PS51371">
    <property type="entry name" value="CBS"/>
    <property type="match status" value="1"/>
</dbReference>
<accession>A8MIH7</accession>
<evidence type="ECO:0000256" key="7">
    <source>
        <dbReference type="ARBA" id="ARBA00023136"/>
    </source>
</evidence>
<dbReference type="NCBIfam" id="TIGR00400">
    <property type="entry name" value="mgtE"/>
    <property type="match status" value="1"/>
</dbReference>
<dbReference type="GO" id="GO:0046872">
    <property type="term" value="F:metal ion binding"/>
    <property type="evidence" value="ECO:0007669"/>
    <property type="project" value="UniProtKB-KW"/>
</dbReference>
<proteinExistence type="inferred from homology"/>
<name>A8MIH7_ALKOO</name>
<evidence type="ECO:0000313" key="12">
    <source>
        <dbReference type="Proteomes" id="UP000000269"/>
    </source>
</evidence>
<dbReference type="Pfam" id="PF00571">
    <property type="entry name" value="CBS"/>
    <property type="match status" value="2"/>
</dbReference>
<feature type="domain" description="CBS" evidence="10">
    <location>
        <begin position="195"/>
        <end position="251"/>
    </location>
</feature>
<dbReference type="eggNOG" id="COG2239">
    <property type="taxonomic scope" value="Bacteria"/>
</dbReference>
<evidence type="ECO:0000256" key="9">
    <source>
        <dbReference type="RuleBase" id="RU362011"/>
    </source>
</evidence>
<dbReference type="SUPFAM" id="SSF54631">
    <property type="entry name" value="CBS-domain pair"/>
    <property type="match status" value="1"/>
</dbReference>
<gene>
    <name evidence="11" type="ordered locus">Clos_2073</name>
</gene>
<keyword evidence="6 9" id="KW-1133">Transmembrane helix</keyword>
<dbReference type="STRING" id="350688.Clos_2073"/>
<dbReference type="InterPro" id="IPR006668">
    <property type="entry name" value="Mg_transptr_MgtE_intracell_dom"/>
</dbReference>
<dbReference type="SMART" id="SM00924">
    <property type="entry name" value="MgtE_N"/>
    <property type="match status" value="1"/>
</dbReference>
<keyword evidence="7 9" id="KW-0472">Membrane</keyword>
<dbReference type="EMBL" id="CP000853">
    <property type="protein sequence ID" value="ABW19609.1"/>
    <property type="molecule type" value="Genomic_DNA"/>
</dbReference>
<dbReference type="InterPro" id="IPR006669">
    <property type="entry name" value="MgtE_transporter"/>
</dbReference>
<evidence type="ECO:0000256" key="1">
    <source>
        <dbReference type="ARBA" id="ARBA00004141"/>
    </source>
</evidence>
<dbReference type="Gene3D" id="3.10.580.10">
    <property type="entry name" value="CBS-domain"/>
    <property type="match status" value="1"/>
</dbReference>
<dbReference type="CDD" id="cd04606">
    <property type="entry name" value="CBS_pair_Mg_transporter"/>
    <property type="match status" value="1"/>
</dbReference>
<keyword evidence="12" id="KW-1185">Reference proteome</keyword>
<comment type="subunit">
    <text evidence="9">Homodimer.</text>
</comment>
<reference evidence="12" key="1">
    <citation type="submission" date="2007-10" db="EMBL/GenBank/DDBJ databases">
        <title>Complete genome of Alkaliphilus oremlandii OhILAs.</title>
        <authorList>
            <person name="Copeland A."/>
            <person name="Lucas S."/>
            <person name="Lapidus A."/>
            <person name="Barry K."/>
            <person name="Detter J.C."/>
            <person name="Glavina del Rio T."/>
            <person name="Hammon N."/>
            <person name="Israni S."/>
            <person name="Dalin E."/>
            <person name="Tice H."/>
            <person name="Pitluck S."/>
            <person name="Chain P."/>
            <person name="Malfatti S."/>
            <person name="Shin M."/>
            <person name="Vergez L."/>
            <person name="Schmutz J."/>
            <person name="Larimer F."/>
            <person name="Land M."/>
            <person name="Hauser L."/>
            <person name="Kyrpides N."/>
            <person name="Mikhailova N."/>
            <person name="Stolz J.F."/>
            <person name="Dawson A."/>
            <person name="Fisher E."/>
            <person name="Crable B."/>
            <person name="Perera E."/>
            <person name="Lisak J."/>
            <person name="Ranganathan M."/>
            <person name="Basu P."/>
            <person name="Richardson P."/>
        </authorList>
    </citation>
    <scope>NUCLEOTIDE SEQUENCE [LARGE SCALE GENOMIC DNA]</scope>
    <source>
        <strain evidence="12">OhILAs</strain>
    </source>
</reference>
<dbReference type="Gene3D" id="1.25.60.10">
    <property type="entry name" value="MgtE N-terminal domain-like"/>
    <property type="match status" value="1"/>
</dbReference>
<comment type="subcellular location">
    <subcellularLocation>
        <location evidence="9">Cell membrane</location>
        <topology evidence="9">Multi-pass membrane protein</topology>
    </subcellularLocation>
    <subcellularLocation>
        <location evidence="1">Membrane</location>
        <topology evidence="1">Multi-pass membrane protein</topology>
    </subcellularLocation>
</comment>
<feature type="transmembrane region" description="Helical" evidence="9">
    <location>
        <begin position="379"/>
        <end position="403"/>
    </location>
</feature>
<feature type="transmembrane region" description="Helical" evidence="9">
    <location>
        <begin position="415"/>
        <end position="435"/>
    </location>
</feature>
<evidence type="ECO:0000256" key="3">
    <source>
        <dbReference type="ARBA" id="ARBA00022448"/>
    </source>
</evidence>
<dbReference type="Proteomes" id="UP000000269">
    <property type="component" value="Chromosome"/>
</dbReference>
<dbReference type="InterPro" id="IPR000644">
    <property type="entry name" value="CBS_dom"/>
</dbReference>
<dbReference type="KEGG" id="aoe:Clos_2073"/>
<evidence type="ECO:0000256" key="2">
    <source>
        <dbReference type="ARBA" id="ARBA00009749"/>
    </source>
</evidence>
<keyword evidence="5 9" id="KW-0460">Magnesium</keyword>
<organism evidence="11 12">
    <name type="scientific">Alkaliphilus oremlandii (strain OhILAs)</name>
    <name type="common">Clostridium oremlandii (strain OhILAs)</name>
    <dbReference type="NCBI Taxonomy" id="350688"/>
    <lineage>
        <taxon>Bacteria</taxon>
        <taxon>Bacillati</taxon>
        <taxon>Bacillota</taxon>
        <taxon>Clostridia</taxon>
        <taxon>Peptostreptococcales</taxon>
        <taxon>Natronincolaceae</taxon>
        <taxon>Alkaliphilus</taxon>
    </lineage>
</organism>
<dbReference type="RefSeq" id="WP_012159918.1">
    <property type="nucleotide sequence ID" value="NC_009922.1"/>
</dbReference>
<evidence type="ECO:0000256" key="6">
    <source>
        <dbReference type="ARBA" id="ARBA00022989"/>
    </source>
</evidence>
<dbReference type="InterPro" id="IPR036739">
    <property type="entry name" value="SLC41_membr_dom_sf"/>
</dbReference>
<dbReference type="GO" id="GO:0005886">
    <property type="term" value="C:plasma membrane"/>
    <property type="evidence" value="ECO:0007669"/>
    <property type="project" value="UniProtKB-SubCell"/>
</dbReference>
<feature type="transmembrane region" description="Helical" evidence="9">
    <location>
        <begin position="353"/>
        <end position="373"/>
    </location>
</feature>
<evidence type="ECO:0000256" key="4">
    <source>
        <dbReference type="ARBA" id="ARBA00022692"/>
    </source>
</evidence>
<dbReference type="PANTHER" id="PTHR43773:SF1">
    <property type="entry name" value="MAGNESIUM TRANSPORTER MGTE"/>
    <property type="match status" value="1"/>
</dbReference>
<comment type="caution">
    <text evidence="9">Lacks conserved residue(s) required for the propagation of feature annotation.</text>
</comment>
<dbReference type="SUPFAM" id="SSF161093">
    <property type="entry name" value="MgtE membrane domain-like"/>
    <property type="match status" value="1"/>
</dbReference>
<comment type="similarity">
    <text evidence="2 9">Belongs to the SLC41A transporter family.</text>
</comment>
<evidence type="ECO:0000256" key="5">
    <source>
        <dbReference type="ARBA" id="ARBA00022842"/>
    </source>
</evidence>
<sequence>MNEKILELINEKKFVALKTELADTMAADIAEIFDELDEKNTIIVFRLLPKDKAADVFSYLTSQQQLDIVSSIHESQINEIIDELYFDDMIDFLEEMPANVVKKILGSSTEEERKLINQFLNYPDTSAGSIMTIEYVDIRKEMTIKEALEHIKKTGVDKETIYTCYVLDDKRKLEGIASLRKLVLSDENLRIEEIMNEEFISTYTLDDQEEIANLFKKYGLITLPVVDKEERLVGIITVDDIMDVIEQENTEDFQRMAAMEPTDEEYLDSGVFTLAKQRILWLLILMISATFTGKIINGFESLLQAAVVLMAYIPMLMDSAGNSGSQSSTLIIRGLALGEIETKDYLKVFWKELRVSIIVGFILSVVNFIRILVMDSVEPAVALTVSVTLMVTVIMAKVIGGLLPIGAKKMKLDPAIMAGPMITTIVDTLSLIVYFNMARILLNI</sequence>
<evidence type="ECO:0000259" key="10">
    <source>
        <dbReference type="PROSITE" id="PS51371"/>
    </source>
</evidence>
<dbReference type="AlphaFoldDB" id="A8MIH7"/>
<protein>
    <recommendedName>
        <fullName evidence="9">Magnesium transporter MgtE</fullName>
    </recommendedName>
</protein>
<dbReference type="HOGENOM" id="CLU_037408_2_2_9"/>
<keyword evidence="4 9" id="KW-0812">Transmembrane</keyword>
<dbReference type="SUPFAM" id="SSF158791">
    <property type="entry name" value="MgtE N-terminal domain-like"/>
    <property type="match status" value="1"/>
</dbReference>
<dbReference type="Pfam" id="PF03448">
    <property type="entry name" value="MgtE_N"/>
    <property type="match status" value="1"/>
</dbReference>
<dbReference type="SMART" id="SM00116">
    <property type="entry name" value="CBS"/>
    <property type="match status" value="1"/>
</dbReference>
<dbReference type="Gene3D" id="1.10.357.20">
    <property type="entry name" value="SLC41 divalent cation transporters, integral membrane domain"/>
    <property type="match status" value="1"/>
</dbReference>
<keyword evidence="9" id="KW-1003">Cell membrane</keyword>
<dbReference type="PANTHER" id="PTHR43773">
    <property type="entry name" value="MAGNESIUM TRANSPORTER MGTE"/>
    <property type="match status" value="1"/>
</dbReference>
<evidence type="ECO:0000256" key="8">
    <source>
        <dbReference type="PROSITE-ProRule" id="PRU00703"/>
    </source>
</evidence>
<dbReference type="GO" id="GO:0015095">
    <property type="term" value="F:magnesium ion transmembrane transporter activity"/>
    <property type="evidence" value="ECO:0007669"/>
    <property type="project" value="UniProtKB-UniRule"/>
</dbReference>
<keyword evidence="8" id="KW-0129">CBS domain</keyword>
<dbReference type="InterPro" id="IPR038076">
    <property type="entry name" value="MgtE_N_sf"/>
</dbReference>
<dbReference type="Pfam" id="PF01769">
    <property type="entry name" value="MgtE"/>
    <property type="match status" value="1"/>
</dbReference>